<reference evidence="16" key="1">
    <citation type="journal article" date="2017" name="Genome Announc.">
        <title>Genome sequences of Cyberlindnera fabianii 65, Pichia kudriavzevii 129, and Saccharomyces cerevisiae 131 isolated from fermented masau fruits in Zimbabwe.</title>
        <authorList>
            <person name="van Rijswijck I.M.H."/>
            <person name="Derks M.F.L."/>
            <person name="Abee T."/>
            <person name="de Ridder D."/>
            <person name="Smid E.J."/>
        </authorList>
    </citation>
    <scope>NUCLEOTIDE SEQUENCE [LARGE SCALE GENOMIC DNA]</scope>
    <source>
        <strain evidence="16">129</strain>
    </source>
</reference>
<comment type="subcellular location">
    <subcellularLocation>
        <location evidence="2">Cytoplasm</location>
    </subcellularLocation>
    <subcellularLocation>
        <location evidence="1">Nucleus</location>
    </subcellularLocation>
</comment>
<keyword evidence="11" id="KW-0175">Coiled coil</keyword>
<comment type="caution">
    <text evidence="15">The sequence shown here is derived from an EMBL/GenBank/DDBJ whole genome shotgun (WGS) entry which is preliminary data.</text>
</comment>
<dbReference type="EMBL" id="MQVM01000011">
    <property type="protein sequence ID" value="ONH74105.1"/>
    <property type="molecule type" value="Genomic_DNA"/>
</dbReference>
<dbReference type="InterPro" id="IPR012340">
    <property type="entry name" value="NA-bd_OB-fold"/>
</dbReference>
<evidence type="ECO:0000256" key="10">
    <source>
        <dbReference type="ARBA" id="ARBA00068703"/>
    </source>
</evidence>
<dbReference type="PANTHER" id="PTHR23073">
    <property type="entry name" value="26S PROTEASOME REGULATORY SUBUNIT"/>
    <property type="match status" value="1"/>
</dbReference>
<evidence type="ECO:0000313" key="15">
    <source>
        <dbReference type="EMBL" id="ONH74105.1"/>
    </source>
</evidence>
<evidence type="ECO:0000256" key="7">
    <source>
        <dbReference type="ARBA" id="ARBA00022942"/>
    </source>
</evidence>
<dbReference type="GO" id="GO:0010604">
    <property type="term" value="P:positive regulation of macromolecule metabolic process"/>
    <property type="evidence" value="ECO:0007669"/>
    <property type="project" value="UniProtKB-ARBA"/>
</dbReference>
<dbReference type="InterPro" id="IPR003593">
    <property type="entry name" value="AAA+_ATPase"/>
</dbReference>
<evidence type="ECO:0000259" key="14">
    <source>
        <dbReference type="SMART" id="SM00382"/>
    </source>
</evidence>
<dbReference type="Gene3D" id="2.40.50.140">
    <property type="entry name" value="Nucleic acid-binding proteins"/>
    <property type="match status" value="1"/>
</dbReference>
<dbReference type="Gene3D" id="3.40.50.300">
    <property type="entry name" value="P-loop containing nucleotide triphosphate hydrolases"/>
    <property type="match status" value="1"/>
</dbReference>
<dbReference type="VEuPathDB" id="FungiDB:C5L36_0B05470"/>
<evidence type="ECO:0000256" key="8">
    <source>
        <dbReference type="ARBA" id="ARBA00023242"/>
    </source>
</evidence>
<keyword evidence="6" id="KW-0067">ATP-binding</keyword>
<evidence type="ECO:0000313" key="16">
    <source>
        <dbReference type="Proteomes" id="UP000189274"/>
    </source>
</evidence>
<evidence type="ECO:0000256" key="3">
    <source>
        <dbReference type="ARBA" id="ARBA00006914"/>
    </source>
</evidence>
<dbReference type="InterPro" id="IPR027417">
    <property type="entry name" value="P-loop_NTPase"/>
</dbReference>
<dbReference type="GO" id="GO:0016887">
    <property type="term" value="F:ATP hydrolysis activity"/>
    <property type="evidence" value="ECO:0007669"/>
    <property type="project" value="InterPro"/>
</dbReference>
<dbReference type="FunFam" id="1.10.8.60:FF:000020">
    <property type="entry name" value="26S protease regulatory subunit 6B"/>
    <property type="match status" value="1"/>
</dbReference>
<dbReference type="GO" id="GO:0008540">
    <property type="term" value="C:proteasome regulatory particle, base subcomplex"/>
    <property type="evidence" value="ECO:0007669"/>
    <property type="project" value="UniProtKB-ARBA"/>
</dbReference>
<feature type="compositionally biased region" description="Basic and acidic residues" evidence="12">
    <location>
        <begin position="59"/>
        <end position="68"/>
    </location>
</feature>
<dbReference type="FunFam" id="3.40.50.300:FF:000033">
    <property type="entry name" value="26S protease regulatory subunit 6B"/>
    <property type="match status" value="1"/>
</dbReference>
<dbReference type="Pfam" id="PF00004">
    <property type="entry name" value="AAA"/>
    <property type="match status" value="1"/>
</dbReference>
<dbReference type="InterPro" id="IPR003959">
    <property type="entry name" value="ATPase_AAA_core"/>
</dbReference>
<evidence type="ECO:0000256" key="2">
    <source>
        <dbReference type="ARBA" id="ARBA00004496"/>
    </source>
</evidence>
<dbReference type="InterPro" id="IPR008839">
    <property type="entry name" value="MDM33_fungi"/>
</dbReference>
<name>A0A1V2LM17_PICKU</name>
<dbReference type="GO" id="GO:0005524">
    <property type="term" value="F:ATP binding"/>
    <property type="evidence" value="ECO:0007669"/>
    <property type="project" value="UniProtKB-KW"/>
</dbReference>
<dbReference type="InterPro" id="IPR050221">
    <property type="entry name" value="26S_Proteasome_ATPase"/>
</dbReference>
<dbReference type="InterPro" id="IPR003960">
    <property type="entry name" value="ATPase_AAA_CS"/>
</dbReference>
<evidence type="ECO:0000256" key="1">
    <source>
        <dbReference type="ARBA" id="ARBA00004123"/>
    </source>
</evidence>
<dbReference type="InterPro" id="IPR032501">
    <property type="entry name" value="Prot_ATP_ID_OB_2nd"/>
</dbReference>
<dbReference type="AlphaFoldDB" id="A0A1V2LM17"/>
<feature type="domain" description="AAA+ ATPase" evidence="14">
    <location>
        <begin position="621"/>
        <end position="760"/>
    </location>
</feature>
<sequence length="844" mass="96413">MNRLTRVTVSVRQFTISSVRYNNVNDSAREKLNKILADIPQTATAHQAPLLIPPKTAEEVDRTGKEEPQIQAKGESLSKSKSEKPTFGSSSYIDIFNIKQIIDTVKKSDNVKALQRELTTFYENRKKNQHEFQESFSKKMDHNVKELKSSINIASKVVNEITGYNKVIKLKDVIVDHEKKLKQLKDLIHKAKLEHEKALELRSSSQKEVNELLERKNSWTPVDLDRFTKIYMIRHELDETVAATSRELKKLEDQQEYTHDELIKSIMNRYHEEQVWSDKIRQFSTWGTILIMAINLLLVFLVQFVFEPLKRWRLVNSFEGKVKDLFSDNEKLASDINDLKVQLQQLTEEGALLTVNSNQNSTSHSEAVLDELESPNSEESKVEEKIDFQPILPPFEFRRHVIAIYVKYYYTRLRSLLMRYIAMEELGIIPQEELPHKQIEKLATKSVNGSANISSSNNVNSDIYLTLKKLEKDLELILLQEDYIKDEQRYLKRELVRAQEEVKKIQSVPLVIGQFLEPIDQTTGIVSSTTGSNYVVRILSTLDRELLKPNASVALHRHSNALVDILPPEADSSISIVGENEKPDVTYNDVGGLDMQKQEIREAVELPLVQADLYKQIGIDPPRGVLLYGPPGTGKTMLVKAVANSSSASFIRMNGSEFVQKYLGEGPRMVRDVFRLARENAPSIVFIDEVDSIATKRFDAQTGADREVQRILIELLTQMDGFDQETNVKVIMATNRADTLDPALLRPGRLDRKIEFPNLKDRRERRMIFSTIASKMSLAPEADLDSLIMRNDPLSGAIIAAIMQDAGLRAVRKNRYMIIQSDLEEAYSAQVKTGSEVDKFDFYK</sequence>
<proteinExistence type="inferred from homology"/>
<evidence type="ECO:0000256" key="12">
    <source>
        <dbReference type="SAM" id="MobiDB-lite"/>
    </source>
</evidence>
<keyword evidence="13" id="KW-1133">Transmembrane helix</keyword>
<evidence type="ECO:0000256" key="5">
    <source>
        <dbReference type="ARBA" id="ARBA00022741"/>
    </source>
</evidence>
<keyword evidence="7" id="KW-0647">Proteasome</keyword>
<keyword evidence="4" id="KW-0963">Cytoplasm</keyword>
<dbReference type="CDD" id="cd19502">
    <property type="entry name" value="RecA-like_PAN_like"/>
    <property type="match status" value="1"/>
</dbReference>
<feature type="region of interest" description="Disordered" evidence="12">
    <location>
        <begin position="59"/>
        <end position="86"/>
    </location>
</feature>
<organism evidence="15 16">
    <name type="scientific">Pichia kudriavzevii</name>
    <name type="common">Yeast</name>
    <name type="synonym">Issatchenkia orientalis</name>
    <dbReference type="NCBI Taxonomy" id="4909"/>
    <lineage>
        <taxon>Eukaryota</taxon>
        <taxon>Fungi</taxon>
        <taxon>Dikarya</taxon>
        <taxon>Ascomycota</taxon>
        <taxon>Saccharomycotina</taxon>
        <taxon>Pichiomycetes</taxon>
        <taxon>Pichiales</taxon>
        <taxon>Pichiaceae</taxon>
        <taxon>Pichia</taxon>
    </lineage>
</organism>
<comment type="function">
    <text evidence="9">The 26S proteasome is involved in the ATP-dependent degradation of ubiquitinated proteins. The regulatory (or ATPase) complex confers ATP dependency and substrate specificity to the 26S complex.</text>
</comment>
<comment type="similarity">
    <text evidence="3">Belongs to the AAA ATPase family.</text>
</comment>
<dbReference type="Gene3D" id="1.10.8.60">
    <property type="match status" value="1"/>
</dbReference>
<dbReference type="PROSITE" id="PS00674">
    <property type="entry name" value="AAA"/>
    <property type="match status" value="1"/>
</dbReference>
<dbReference type="FunFam" id="2.40.50.140:FF:000046">
    <property type="entry name" value="26S protease regulatory subunit 6B"/>
    <property type="match status" value="1"/>
</dbReference>
<protein>
    <recommendedName>
        <fullName evidence="10">26S proteasome regulatory subunit 6B homolog</fullName>
    </recommendedName>
</protein>
<dbReference type="VEuPathDB" id="FungiDB:C5L36_0B05480"/>
<gene>
    <name evidence="15" type="ORF">BOH78_2723</name>
</gene>
<dbReference type="Pfam" id="PF05546">
    <property type="entry name" value="She9_MDM33"/>
    <property type="match status" value="1"/>
</dbReference>
<dbReference type="Proteomes" id="UP000189274">
    <property type="component" value="Unassembled WGS sequence"/>
</dbReference>
<dbReference type="GO" id="GO:0005634">
    <property type="term" value="C:nucleus"/>
    <property type="evidence" value="ECO:0007669"/>
    <property type="project" value="UniProtKB-SubCell"/>
</dbReference>
<evidence type="ECO:0000256" key="9">
    <source>
        <dbReference type="ARBA" id="ARBA00024661"/>
    </source>
</evidence>
<keyword evidence="13" id="KW-0472">Membrane</keyword>
<evidence type="ECO:0000256" key="11">
    <source>
        <dbReference type="SAM" id="Coils"/>
    </source>
</evidence>
<feature type="coiled-coil region" evidence="11">
    <location>
        <begin position="329"/>
        <end position="356"/>
    </location>
</feature>
<dbReference type="SMART" id="SM00382">
    <property type="entry name" value="AAA"/>
    <property type="match status" value="1"/>
</dbReference>
<feature type="coiled-coil region" evidence="11">
    <location>
        <begin position="167"/>
        <end position="201"/>
    </location>
</feature>
<keyword evidence="5" id="KW-0547">Nucleotide-binding</keyword>
<evidence type="ECO:0000256" key="13">
    <source>
        <dbReference type="SAM" id="Phobius"/>
    </source>
</evidence>
<keyword evidence="8" id="KW-0539">Nucleus</keyword>
<keyword evidence="13" id="KW-0812">Transmembrane</keyword>
<evidence type="ECO:0000256" key="6">
    <source>
        <dbReference type="ARBA" id="ARBA00022840"/>
    </source>
</evidence>
<dbReference type="GO" id="GO:0070682">
    <property type="term" value="P:proteasome regulatory particle assembly"/>
    <property type="evidence" value="ECO:0007669"/>
    <property type="project" value="UniProtKB-ARBA"/>
</dbReference>
<accession>A0A1V2LM17</accession>
<evidence type="ECO:0000256" key="4">
    <source>
        <dbReference type="ARBA" id="ARBA00022490"/>
    </source>
</evidence>
<feature type="transmembrane region" description="Helical" evidence="13">
    <location>
        <begin position="283"/>
        <end position="306"/>
    </location>
</feature>
<dbReference type="Pfam" id="PF16450">
    <property type="entry name" value="Prot_ATP_ID_OB_C"/>
    <property type="match status" value="1"/>
</dbReference>
<dbReference type="GO" id="GO:0005737">
    <property type="term" value="C:cytoplasm"/>
    <property type="evidence" value="ECO:0007669"/>
    <property type="project" value="UniProtKB-SubCell"/>
</dbReference>
<dbReference type="SUPFAM" id="SSF52540">
    <property type="entry name" value="P-loop containing nucleoside triphosphate hydrolases"/>
    <property type="match status" value="1"/>
</dbReference>